<keyword evidence="2" id="KW-1185">Reference proteome</keyword>
<comment type="caution">
    <text evidence="1">The sequence shown here is derived from an EMBL/GenBank/DDBJ whole genome shotgun (WGS) entry which is preliminary data.</text>
</comment>
<evidence type="ECO:0000313" key="2">
    <source>
        <dbReference type="Proteomes" id="UP001259832"/>
    </source>
</evidence>
<dbReference type="Proteomes" id="UP001259832">
    <property type="component" value="Unassembled WGS sequence"/>
</dbReference>
<proteinExistence type="predicted"/>
<dbReference type="EMBL" id="JASMQC010000025">
    <property type="protein sequence ID" value="KAK1934569.1"/>
    <property type="molecule type" value="Genomic_DNA"/>
</dbReference>
<name>A0AAD9LGL0_9STRA</name>
<reference evidence="1" key="1">
    <citation type="submission" date="2023-08" db="EMBL/GenBank/DDBJ databases">
        <title>Reference Genome Resource for the Citrus Pathogen Phytophthora citrophthora.</title>
        <authorList>
            <person name="Moller H."/>
            <person name="Coetzee B."/>
            <person name="Rose L.J."/>
            <person name="Van Niekerk J.M."/>
        </authorList>
    </citation>
    <scope>NUCLEOTIDE SEQUENCE</scope>
    <source>
        <strain evidence="1">STE-U-9442</strain>
    </source>
</reference>
<accession>A0AAD9LGL0</accession>
<dbReference type="AlphaFoldDB" id="A0AAD9LGL0"/>
<dbReference type="PROSITE" id="PS51257">
    <property type="entry name" value="PROKAR_LIPOPROTEIN"/>
    <property type="match status" value="1"/>
</dbReference>
<sequence length="156" mass="16914">MATRLWRDDLLFTYELARRRKAQSVSGVSAVACHLGFTSTNLMGPPSSEGGWFSRSMWRVASLLPILQDASTGALPTLYAATGSDVESGDFYGAGNYLEIWEARPAQGNCKRPSCCQQLVGGERTPCEGQAERGGLVTVDRKAYGIGNCRNTRDSQ</sequence>
<organism evidence="1 2">
    <name type="scientific">Phytophthora citrophthora</name>
    <dbReference type="NCBI Taxonomy" id="4793"/>
    <lineage>
        <taxon>Eukaryota</taxon>
        <taxon>Sar</taxon>
        <taxon>Stramenopiles</taxon>
        <taxon>Oomycota</taxon>
        <taxon>Peronosporomycetes</taxon>
        <taxon>Peronosporales</taxon>
        <taxon>Peronosporaceae</taxon>
        <taxon>Phytophthora</taxon>
    </lineage>
</organism>
<dbReference type="Gene3D" id="3.40.50.720">
    <property type="entry name" value="NAD(P)-binding Rossmann-like Domain"/>
    <property type="match status" value="1"/>
</dbReference>
<gene>
    <name evidence="1" type="ORF">P3T76_011178</name>
</gene>
<protein>
    <submittedName>
        <fullName evidence="1">Uncharacterized protein</fullName>
    </submittedName>
</protein>
<evidence type="ECO:0000313" key="1">
    <source>
        <dbReference type="EMBL" id="KAK1934569.1"/>
    </source>
</evidence>